<organism evidence="1 2">
    <name type="scientific">Taurinivorans muris</name>
    <dbReference type="NCBI Taxonomy" id="2787751"/>
    <lineage>
        <taxon>Bacteria</taxon>
        <taxon>Pseudomonadati</taxon>
        <taxon>Thermodesulfobacteriota</taxon>
        <taxon>Desulfovibrionia</taxon>
        <taxon>Desulfovibrionales</taxon>
        <taxon>Desulfovibrionaceae</taxon>
        <taxon>Taurinivorans</taxon>
    </lineage>
</organism>
<accession>A0ABY5Y1H2</accession>
<reference evidence="1" key="1">
    <citation type="submission" date="2020-12" db="EMBL/GenBank/DDBJ databases">
        <title>Taurinivorans muris gen. nov., sp. nov., fundamental and realized metabolic niche of a ubiquitous sulfidogenic bacterium in the murine intestine.</title>
        <authorList>
            <person name="Ye H."/>
            <person name="Hanson B.T."/>
            <person name="Loy A."/>
        </authorList>
    </citation>
    <scope>NUCLEOTIDE SEQUENCE</scope>
    <source>
        <strain evidence="1">LT0009</strain>
    </source>
</reference>
<protein>
    <submittedName>
        <fullName evidence="1">CopG family ribbon-helix-helix protein</fullName>
    </submittedName>
</protein>
<dbReference type="RefSeq" id="WP_334315226.1">
    <property type="nucleotide sequence ID" value="NZ_CP065938.1"/>
</dbReference>
<dbReference type="Gene3D" id="1.10.1220.10">
    <property type="entry name" value="Met repressor-like"/>
    <property type="match status" value="1"/>
</dbReference>
<gene>
    <name evidence="1" type="ORF">JBF11_09380</name>
</gene>
<keyword evidence="2" id="KW-1185">Reference proteome</keyword>
<dbReference type="EMBL" id="CP065938">
    <property type="protein sequence ID" value="UWX05641.1"/>
    <property type="molecule type" value="Genomic_DNA"/>
</dbReference>
<name>A0ABY5Y1H2_9BACT</name>
<evidence type="ECO:0000313" key="2">
    <source>
        <dbReference type="Proteomes" id="UP001058120"/>
    </source>
</evidence>
<proteinExistence type="predicted"/>
<sequence>MQSQSIVNTSIKIPCELRERIQKLAAVRNQSSHAFMLSALENHVSREEKREAWRQEGIKAWEEFQQTGLHLTNQEVLEWIDTIVQGREEPMPKCHI</sequence>
<dbReference type="InterPro" id="IPR010985">
    <property type="entry name" value="Ribbon_hlx_hlx"/>
</dbReference>
<dbReference type="InterPro" id="IPR013321">
    <property type="entry name" value="Arc_rbn_hlx_hlx"/>
</dbReference>
<dbReference type="Proteomes" id="UP001058120">
    <property type="component" value="Chromosome"/>
</dbReference>
<evidence type="ECO:0000313" key="1">
    <source>
        <dbReference type="EMBL" id="UWX05641.1"/>
    </source>
</evidence>
<dbReference type="SUPFAM" id="SSF47598">
    <property type="entry name" value="Ribbon-helix-helix"/>
    <property type="match status" value="1"/>
</dbReference>